<dbReference type="Gene3D" id="2.30.29.30">
    <property type="entry name" value="Pleckstrin-homology domain (PH domain)/Phosphotyrosine-binding domain (PTB)"/>
    <property type="match status" value="1"/>
</dbReference>
<reference evidence="3 4" key="1">
    <citation type="submission" date="2024-01" db="EMBL/GenBank/DDBJ databases">
        <title>A telomere-to-telomere, gap-free genome of sweet tea (Lithocarpus litseifolius).</title>
        <authorList>
            <person name="Zhou J."/>
        </authorList>
    </citation>
    <scope>NUCLEOTIDE SEQUENCE [LARGE SCALE GENOMIC DNA]</scope>
    <source>
        <strain evidence="3">Zhou-2022a</strain>
        <tissue evidence="3">Leaf</tissue>
    </source>
</reference>
<evidence type="ECO:0000313" key="3">
    <source>
        <dbReference type="EMBL" id="KAL0006950.1"/>
    </source>
</evidence>
<evidence type="ECO:0000256" key="1">
    <source>
        <dbReference type="SAM" id="MobiDB-lite"/>
    </source>
</evidence>
<feature type="compositionally biased region" description="Basic and acidic residues" evidence="1">
    <location>
        <begin position="97"/>
        <end position="116"/>
    </location>
</feature>
<evidence type="ECO:0000313" key="4">
    <source>
        <dbReference type="Proteomes" id="UP001459277"/>
    </source>
</evidence>
<dbReference type="SUPFAM" id="SSF50729">
    <property type="entry name" value="PH domain-like"/>
    <property type="match status" value="1"/>
</dbReference>
<accession>A0AAW2DCJ0</accession>
<feature type="domain" description="PH" evidence="2">
    <location>
        <begin position="36"/>
        <end position="75"/>
    </location>
</feature>
<dbReference type="AlphaFoldDB" id="A0AAW2DCJ0"/>
<gene>
    <name evidence="3" type="ORF">SO802_008452</name>
</gene>
<feature type="region of interest" description="Disordered" evidence="1">
    <location>
        <begin position="77"/>
        <end position="139"/>
    </location>
</feature>
<evidence type="ECO:0000259" key="2">
    <source>
        <dbReference type="Pfam" id="PF00169"/>
    </source>
</evidence>
<protein>
    <recommendedName>
        <fullName evidence="2">PH domain-containing protein</fullName>
    </recommendedName>
</protein>
<dbReference type="InterPro" id="IPR001849">
    <property type="entry name" value="PH_domain"/>
</dbReference>
<feature type="compositionally biased region" description="Basic and acidic residues" evidence="1">
    <location>
        <begin position="125"/>
        <end position="139"/>
    </location>
</feature>
<proteinExistence type="predicted"/>
<organism evidence="3 4">
    <name type="scientific">Lithocarpus litseifolius</name>
    <dbReference type="NCBI Taxonomy" id="425828"/>
    <lineage>
        <taxon>Eukaryota</taxon>
        <taxon>Viridiplantae</taxon>
        <taxon>Streptophyta</taxon>
        <taxon>Embryophyta</taxon>
        <taxon>Tracheophyta</taxon>
        <taxon>Spermatophyta</taxon>
        <taxon>Magnoliopsida</taxon>
        <taxon>eudicotyledons</taxon>
        <taxon>Gunneridae</taxon>
        <taxon>Pentapetalae</taxon>
        <taxon>rosids</taxon>
        <taxon>fabids</taxon>
        <taxon>Fagales</taxon>
        <taxon>Fagaceae</taxon>
        <taxon>Lithocarpus</taxon>
    </lineage>
</organism>
<sequence length="168" mass="19551">MAARSDHNNNGECGVRLSHAREPVGMKINDIVGNGISGILYKWVNYGKGWRPRWFVLQDGVLSYFKIHGPDKIVVNQGTEKGSKVIGEESSQVVNTDCEKNGQRPHRETESKSERSQKHKNPKYGLERDTMQRDREKENVERERFDWYFGSEIERGDETERGREREKR</sequence>
<keyword evidence="4" id="KW-1185">Reference proteome</keyword>
<dbReference type="Pfam" id="PF00169">
    <property type="entry name" value="PH"/>
    <property type="match status" value="1"/>
</dbReference>
<dbReference type="InterPro" id="IPR011993">
    <property type="entry name" value="PH-like_dom_sf"/>
</dbReference>
<name>A0AAW2DCJ0_9ROSI</name>
<dbReference type="Proteomes" id="UP001459277">
    <property type="component" value="Unassembled WGS sequence"/>
</dbReference>
<comment type="caution">
    <text evidence="3">The sequence shown here is derived from an EMBL/GenBank/DDBJ whole genome shotgun (WGS) entry which is preliminary data.</text>
</comment>
<dbReference type="EMBL" id="JAZDWU010000003">
    <property type="protein sequence ID" value="KAL0006950.1"/>
    <property type="molecule type" value="Genomic_DNA"/>
</dbReference>